<dbReference type="GO" id="GO:0006790">
    <property type="term" value="P:sulfur compound metabolic process"/>
    <property type="evidence" value="ECO:0007669"/>
    <property type="project" value="UniProtKB-UniPathway"/>
</dbReference>
<feature type="transmembrane region" description="Helical" evidence="13">
    <location>
        <begin position="501"/>
        <end position="522"/>
    </location>
</feature>
<dbReference type="InterPro" id="IPR001199">
    <property type="entry name" value="Cyt_B5-like_heme/steroid-bd"/>
</dbReference>
<name>A0A8J6HUW5_TENMO</name>
<evidence type="ECO:0000256" key="4">
    <source>
        <dbReference type="ARBA" id="ARBA00004678"/>
    </source>
</evidence>
<dbReference type="Pfam" id="PF00174">
    <property type="entry name" value="Oxidored_molyb"/>
    <property type="match status" value="1"/>
</dbReference>
<keyword evidence="16" id="KW-1185">Reference proteome</keyword>
<dbReference type="InterPro" id="IPR036400">
    <property type="entry name" value="Cyt_B5-like_heme/steroid_sf"/>
</dbReference>
<keyword evidence="11" id="KW-0408">Iron</keyword>
<comment type="caution">
    <text evidence="15">The sequence shown here is derived from an EMBL/GenBank/DDBJ whole genome shotgun (WGS) entry which is preliminary data.</text>
</comment>
<keyword evidence="13" id="KW-1133">Transmembrane helix</keyword>
<evidence type="ECO:0000256" key="10">
    <source>
        <dbReference type="ARBA" id="ARBA00023002"/>
    </source>
</evidence>
<dbReference type="InterPro" id="IPR008335">
    <property type="entry name" value="Mopterin_OxRdtase_euk"/>
</dbReference>
<comment type="pathway">
    <text evidence="5">Energy metabolism; sulfur metabolism.</text>
</comment>
<evidence type="ECO:0000256" key="7">
    <source>
        <dbReference type="ARBA" id="ARBA00022505"/>
    </source>
</evidence>
<dbReference type="FunFam" id="3.90.420.10:FF:000002">
    <property type="entry name" value="sulfite oxidase, mitochondrial"/>
    <property type="match status" value="1"/>
</dbReference>
<dbReference type="CDD" id="cd02111">
    <property type="entry name" value="eukary_SO_Moco"/>
    <property type="match status" value="1"/>
</dbReference>
<evidence type="ECO:0000256" key="1">
    <source>
        <dbReference type="ARBA" id="ARBA00001924"/>
    </source>
</evidence>
<feature type="domain" description="Cytochrome b5 heme-binding" evidence="14">
    <location>
        <begin position="32"/>
        <end position="96"/>
    </location>
</feature>
<dbReference type="SUPFAM" id="SSF55856">
    <property type="entry name" value="Cytochrome b5-like heme/steroid binding domain"/>
    <property type="match status" value="1"/>
</dbReference>
<comment type="pathway">
    <text evidence="4">Sulfur metabolism.</text>
</comment>
<evidence type="ECO:0000313" key="16">
    <source>
        <dbReference type="Proteomes" id="UP000719412"/>
    </source>
</evidence>
<dbReference type="PROSITE" id="PS00191">
    <property type="entry name" value="CYTOCHROME_B5_1"/>
    <property type="match status" value="1"/>
</dbReference>
<dbReference type="InterPro" id="IPR000572">
    <property type="entry name" value="OxRdtase_Mopterin-bd_dom"/>
</dbReference>
<dbReference type="FunFam" id="3.10.120.10:FF:000007">
    <property type="entry name" value="Sulfite oxidase, mitochondrial"/>
    <property type="match status" value="1"/>
</dbReference>
<evidence type="ECO:0000256" key="6">
    <source>
        <dbReference type="ARBA" id="ARBA00012505"/>
    </source>
</evidence>
<dbReference type="Gene3D" id="2.60.40.650">
    <property type="match status" value="1"/>
</dbReference>
<dbReference type="SUPFAM" id="SSF81296">
    <property type="entry name" value="E set domains"/>
    <property type="match status" value="1"/>
</dbReference>
<evidence type="ECO:0000256" key="11">
    <source>
        <dbReference type="ARBA" id="ARBA00023004"/>
    </source>
</evidence>
<dbReference type="UniPathway" id="UPA00096"/>
<dbReference type="Pfam" id="PF00173">
    <property type="entry name" value="Cyt-b5"/>
    <property type="match status" value="1"/>
</dbReference>
<keyword evidence="13" id="KW-0472">Membrane</keyword>
<dbReference type="GO" id="GO:0030151">
    <property type="term" value="F:molybdenum ion binding"/>
    <property type="evidence" value="ECO:0007669"/>
    <property type="project" value="InterPro"/>
</dbReference>
<evidence type="ECO:0000259" key="14">
    <source>
        <dbReference type="PROSITE" id="PS50255"/>
    </source>
</evidence>
<dbReference type="GO" id="GO:0043546">
    <property type="term" value="F:molybdopterin cofactor binding"/>
    <property type="evidence" value="ECO:0007669"/>
    <property type="project" value="TreeGrafter"/>
</dbReference>
<keyword evidence="9" id="KW-0479">Metal-binding</keyword>
<comment type="subcellular location">
    <subcellularLocation>
        <location evidence="3">Mitochondrion intermembrane space</location>
    </subcellularLocation>
</comment>
<evidence type="ECO:0000256" key="2">
    <source>
        <dbReference type="ARBA" id="ARBA00001970"/>
    </source>
</evidence>
<dbReference type="InterPro" id="IPR018506">
    <property type="entry name" value="Cyt_B5_heme-BS"/>
</dbReference>
<dbReference type="Proteomes" id="UP000719412">
    <property type="component" value="Unassembled WGS sequence"/>
</dbReference>
<evidence type="ECO:0000256" key="13">
    <source>
        <dbReference type="SAM" id="Phobius"/>
    </source>
</evidence>
<accession>A0A8J6HUW5</accession>
<dbReference type="PROSITE" id="PS50255">
    <property type="entry name" value="CYTOCHROME_B5_2"/>
    <property type="match status" value="1"/>
</dbReference>
<dbReference type="PANTHER" id="PTHR19372:SF7">
    <property type="entry name" value="SULFITE OXIDASE, MITOCHONDRIAL"/>
    <property type="match status" value="1"/>
</dbReference>
<dbReference type="SMART" id="SM01117">
    <property type="entry name" value="Cyt-b5"/>
    <property type="match status" value="1"/>
</dbReference>
<dbReference type="EC" id="1.8.3.1" evidence="6"/>
<proteinExistence type="predicted"/>
<dbReference type="InterPro" id="IPR014756">
    <property type="entry name" value="Ig_E-set"/>
</dbReference>
<dbReference type="EMBL" id="JABDTM020013022">
    <property type="protein sequence ID" value="KAH0820023.1"/>
    <property type="molecule type" value="Genomic_DNA"/>
</dbReference>
<dbReference type="SUPFAM" id="SSF56524">
    <property type="entry name" value="Oxidoreductase molybdopterin-binding domain"/>
    <property type="match status" value="1"/>
</dbReference>
<dbReference type="InterPro" id="IPR036374">
    <property type="entry name" value="OxRdtase_Mopterin-bd_sf"/>
</dbReference>
<dbReference type="GO" id="GO:0020037">
    <property type="term" value="F:heme binding"/>
    <property type="evidence" value="ECO:0007669"/>
    <property type="project" value="InterPro"/>
</dbReference>
<dbReference type="InterPro" id="IPR005066">
    <property type="entry name" value="MoCF_OxRdtse_dimer"/>
</dbReference>
<keyword evidence="7" id="KW-0500">Molybdenum</keyword>
<keyword evidence="13" id="KW-0812">Transmembrane</keyword>
<comment type="cofactor">
    <cofactor evidence="2">
        <name>heme b</name>
        <dbReference type="ChEBI" id="CHEBI:60344"/>
    </cofactor>
</comment>
<evidence type="ECO:0000256" key="3">
    <source>
        <dbReference type="ARBA" id="ARBA00004569"/>
    </source>
</evidence>
<dbReference type="Gene3D" id="3.10.120.10">
    <property type="entry name" value="Cytochrome b5-like heme/steroid binding domain"/>
    <property type="match status" value="1"/>
</dbReference>
<dbReference type="GO" id="GO:0008482">
    <property type="term" value="F:sulfite oxidase activity"/>
    <property type="evidence" value="ECO:0007669"/>
    <property type="project" value="UniProtKB-EC"/>
</dbReference>
<keyword evidence="8" id="KW-0349">Heme</keyword>
<reference evidence="15" key="2">
    <citation type="submission" date="2021-08" db="EMBL/GenBank/DDBJ databases">
        <authorList>
            <person name="Eriksson T."/>
        </authorList>
    </citation>
    <scope>NUCLEOTIDE SEQUENCE</scope>
    <source>
        <strain evidence="15">Stoneville</strain>
        <tissue evidence="15">Whole head</tissue>
    </source>
</reference>
<protein>
    <recommendedName>
        <fullName evidence="6">sulfite oxidase</fullName>
        <ecNumber evidence="6">1.8.3.1</ecNumber>
    </recommendedName>
</protein>
<dbReference type="Pfam" id="PF03404">
    <property type="entry name" value="Mo-co_dimer"/>
    <property type="match status" value="1"/>
</dbReference>
<dbReference type="AlphaFoldDB" id="A0A8J6HUW5"/>
<reference evidence="15" key="1">
    <citation type="journal article" date="2020" name="J Insects Food Feed">
        <title>The yellow mealworm (Tenebrio molitor) genome: a resource for the emerging insects as food and feed industry.</title>
        <authorList>
            <person name="Eriksson T."/>
            <person name="Andere A."/>
            <person name="Kelstrup H."/>
            <person name="Emery V."/>
            <person name="Picard C."/>
        </authorList>
    </citation>
    <scope>NUCLEOTIDE SEQUENCE</scope>
    <source>
        <strain evidence="15">Stoneville</strain>
        <tissue evidence="15">Whole head</tissue>
    </source>
</reference>
<evidence type="ECO:0000256" key="5">
    <source>
        <dbReference type="ARBA" id="ARBA00004971"/>
    </source>
</evidence>
<evidence type="ECO:0000256" key="8">
    <source>
        <dbReference type="ARBA" id="ARBA00022617"/>
    </source>
</evidence>
<organism evidence="15 16">
    <name type="scientific">Tenebrio molitor</name>
    <name type="common">Yellow mealworm beetle</name>
    <dbReference type="NCBI Taxonomy" id="7067"/>
    <lineage>
        <taxon>Eukaryota</taxon>
        <taxon>Metazoa</taxon>
        <taxon>Ecdysozoa</taxon>
        <taxon>Arthropoda</taxon>
        <taxon>Hexapoda</taxon>
        <taxon>Insecta</taxon>
        <taxon>Pterygota</taxon>
        <taxon>Neoptera</taxon>
        <taxon>Endopterygota</taxon>
        <taxon>Coleoptera</taxon>
        <taxon>Polyphaga</taxon>
        <taxon>Cucujiformia</taxon>
        <taxon>Tenebrionidae</taxon>
        <taxon>Tenebrio</taxon>
    </lineage>
</organism>
<keyword evidence="10" id="KW-0560">Oxidoreductase</keyword>
<evidence type="ECO:0000313" key="15">
    <source>
        <dbReference type="EMBL" id="KAH0820023.1"/>
    </source>
</evidence>
<sequence length="532" mass="59767">MHKRYKMLELQKKTCLTTLCKKCQNIPQCKYKEKRVWVTYKEGVYDITDFIVEHPGGEQILLAAGSSVEPFWMLYAVHNNSHVLHLLENLRIGNLSKDESQDLTSDMSDPYNSDPLRHTALKAAAVKPFNAETPPFILVEQFITPNELFYVRNHLPVPHIDPETFELEVEIEGRNKSVILTLDELKKLPKHTITATIMCAGNRRSEMTKIKAVKGLSWGAAAVGNATWTGVRLRDVLKKVGVDEDDKSLKHVQFEGMDFDPTGKTYGASIPLWKALDKRGDVILAYEMNGVPIPPDHGFPIRVIVPGVVGARNVKWLGRVIVSEKESDSHWQQNDYKGFSPSTDWDTVDFTKSPAIQELPVISAICKPLDGQTVQVEDGTILVKGRIRRSCGPRTKLSTSVGYAWSGGGQKIIRVDVTTDGGNTWHVANLDHQDSSEPPQHWSWTLWSVRVPIKPGTTNVEIWAKAVDSCYNTQPENFKNIWNLRGVMKTLLTGSTMDSSMMWTCLDVMNLSAHLGIGFVLLRSRVEKRRPA</sequence>
<dbReference type="GO" id="GO:0005758">
    <property type="term" value="C:mitochondrial intermembrane space"/>
    <property type="evidence" value="ECO:0007669"/>
    <property type="project" value="UniProtKB-SubCell"/>
</dbReference>
<gene>
    <name evidence="15" type="ORF">GEV33_002769</name>
</gene>
<evidence type="ECO:0000256" key="12">
    <source>
        <dbReference type="ARBA" id="ARBA00023128"/>
    </source>
</evidence>
<dbReference type="PANTHER" id="PTHR19372">
    <property type="entry name" value="SULFITE REDUCTASE"/>
    <property type="match status" value="1"/>
</dbReference>
<evidence type="ECO:0000256" key="9">
    <source>
        <dbReference type="ARBA" id="ARBA00022723"/>
    </source>
</evidence>
<comment type="cofactor">
    <cofactor evidence="1">
        <name>Mo-molybdopterin</name>
        <dbReference type="ChEBI" id="CHEBI:71302"/>
    </cofactor>
</comment>
<keyword evidence="12" id="KW-0496">Mitochondrion</keyword>
<dbReference type="Gene3D" id="3.90.420.10">
    <property type="entry name" value="Oxidoreductase, molybdopterin-binding domain"/>
    <property type="match status" value="1"/>
</dbReference>
<dbReference type="PRINTS" id="PR00407">
    <property type="entry name" value="EUMOPTERIN"/>
</dbReference>